<proteinExistence type="predicted"/>
<feature type="region of interest" description="Disordered" evidence="2">
    <location>
        <begin position="456"/>
        <end position="484"/>
    </location>
</feature>
<feature type="compositionally biased region" description="Polar residues" evidence="2">
    <location>
        <begin position="458"/>
        <end position="468"/>
    </location>
</feature>
<dbReference type="AlphaFoldDB" id="S8A9K1"/>
<feature type="compositionally biased region" description="Basic and acidic residues" evidence="2">
    <location>
        <begin position="349"/>
        <end position="361"/>
    </location>
</feature>
<feature type="compositionally biased region" description="Polar residues" evidence="2">
    <location>
        <begin position="318"/>
        <end position="333"/>
    </location>
</feature>
<reference evidence="3 4" key="1">
    <citation type="journal article" date="2013" name="PLoS Genet.">
        <title>Genomic mechanisms accounting for the adaptation to parasitism in nematode-trapping fungi.</title>
        <authorList>
            <person name="Meerupati T."/>
            <person name="Andersson K.M."/>
            <person name="Friman E."/>
            <person name="Kumar D."/>
            <person name="Tunlid A."/>
            <person name="Ahren D."/>
        </authorList>
    </citation>
    <scope>NUCLEOTIDE SEQUENCE [LARGE SCALE GENOMIC DNA]</scope>
    <source>
        <strain evidence="3 4">CBS 200.50</strain>
    </source>
</reference>
<dbReference type="EMBL" id="AQGS01000457">
    <property type="protein sequence ID" value="EPS39685.1"/>
    <property type="molecule type" value="Genomic_DNA"/>
</dbReference>
<evidence type="ECO:0000313" key="4">
    <source>
        <dbReference type="Proteomes" id="UP000015100"/>
    </source>
</evidence>
<dbReference type="HOGENOM" id="CLU_375986_0_0_1"/>
<dbReference type="STRING" id="1284197.S8A9K1"/>
<gene>
    <name evidence="3" type="ORF">H072_6518</name>
</gene>
<dbReference type="Proteomes" id="UP000015100">
    <property type="component" value="Unassembled WGS sequence"/>
</dbReference>
<feature type="compositionally biased region" description="Low complexity" evidence="2">
    <location>
        <begin position="616"/>
        <end position="631"/>
    </location>
</feature>
<evidence type="ECO:0000313" key="3">
    <source>
        <dbReference type="EMBL" id="EPS39685.1"/>
    </source>
</evidence>
<name>S8A9K1_DACHA</name>
<evidence type="ECO:0000256" key="2">
    <source>
        <dbReference type="SAM" id="MobiDB-lite"/>
    </source>
</evidence>
<dbReference type="CDD" id="cd22249">
    <property type="entry name" value="UDM1_RNF168_RNF169-like"/>
    <property type="match status" value="1"/>
</dbReference>
<dbReference type="OrthoDB" id="3521097at2759"/>
<feature type="coiled-coil region" evidence="1">
    <location>
        <begin position="166"/>
        <end position="219"/>
    </location>
</feature>
<keyword evidence="1" id="KW-0175">Coiled coil</keyword>
<comment type="caution">
    <text evidence="3">The sequence shown here is derived from an EMBL/GenBank/DDBJ whole genome shotgun (WGS) entry which is preliminary data.</text>
</comment>
<reference evidence="4" key="2">
    <citation type="submission" date="2013-04" db="EMBL/GenBank/DDBJ databases">
        <title>Genomic mechanisms accounting for the adaptation to parasitism in nematode-trapping fungi.</title>
        <authorList>
            <person name="Ahren D.G."/>
        </authorList>
    </citation>
    <scope>NUCLEOTIDE SEQUENCE [LARGE SCALE GENOMIC DNA]</scope>
    <source>
        <strain evidence="4">CBS 200.50</strain>
    </source>
</reference>
<evidence type="ECO:0000256" key="1">
    <source>
        <dbReference type="SAM" id="Coils"/>
    </source>
</evidence>
<organism evidence="3 4">
    <name type="scientific">Dactylellina haptotyla (strain CBS 200.50)</name>
    <name type="common">Nematode-trapping fungus</name>
    <name type="synonym">Monacrosporium haptotylum</name>
    <dbReference type="NCBI Taxonomy" id="1284197"/>
    <lineage>
        <taxon>Eukaryota</taxon>
        <taxon>Fungi</taxon>
        <taxon>Dikarya</taxon>
        <taxon>Ascomycota</taxon>
        <taxon>Pezizomycotina</taxon>
        <taxon>Orbiliomycetes</taxon>
        <taxon>Orbiliales</taxon>
        <taxon>Orbiliaceae</taxon>
        <taxon>Dactylellina</taxon>
    </lineage>
</organism>
<protein>
    <submittedName>
        <fullName evidence="3">Uncharacterized protein</fullName>
    </submittedName>
</protein>
<keyword evidence="4" id="KW-1185">Reference proteome</keyword>
<feature type="region of interest" description="Disordered" evidence="2">
    <location>
        <begin position="293"/>
        <end position="361"/>
    </location>
</feature>
<accession>S8A9K1</accession>
<sequence>MPWTMPARMPASASDTSYLSPGIAIQPVDCKPSALRILCVIEAVRAVLASLEQWQSDVESDIAQNILGSYDYATIPDDIDIDNSVLKKAISDQWDSAVDHVKITTEKLRKFGPFQNGEPDYSKFKTRNHKLKLQSFINNMVFSPDGSESSRPKIPVIGADSADPVKVHIRREIDRELDRVDREQKELIKKMEREQQATIELYRKQQEEYSRKKAQARQEGMAQVDTNDLADDTIAKINSNTSGIEEETSVKIKAIYVLIQLLIARAVGQSYRHAASIADSYFNSLDELSEQDESSVGLDTDNKRTMTGGVHTGKSKGGSDSTKPPTKSSLGRQNQDKKRRRAGDDGGDDAGKGRRYPDRKSKFNEMLSLGKLLACPFHKGKPDDHPGCALIGRRDLSGVKEHLKRNHFKGTLPENIRTAKSWTDVFYCCFPDWNSLECPNPVLRLDTTLKFLAEPATPRQTSNSSPNIQLPHPFGGDPHAAQQPPGSLNEILSALASPHMTWPPPPELEQQFFDAPSYIQDEFGLDISRPSAEVLSLLSDAGLANDSFFQSINSHHSQYLGAAAQNSQYNLYTQSIPIPDIHFHQEVDGGALASVSDIAPGGMESTTTLSDLTRYSSDSSGPSISGPASSGTEPTPGKYTLLISRLPEINTSEEAGCKEYTFDSFDEFRRVFEIWMKAVFSDPKFSWDTMELLNDKRKAHLGSVDAVAKDLRHWFIQYQTTEAALYLVMKDKRKGRTS</sequence>
<feature type="region of interest" description="Disordered" evidence="2">
    <location>
        <begin position="612"/>
        <end position="637"/>
    </location>
</feature>